<dbReference type="PANTHER" id="PTHR30189">
    <property type="entry name" value="LPS-ASSEMBLY PROTEIN"/>
    <property type="match status" value="1"/>
</dbReference>
<dbReference type="Gene3D" id="2.60.450.10">
    <property type="entry name" value="Lipopolysaccharide (LPS) transport protein A like domain"/>
    <property type="match status" value="2"/>
</dbReference>
<evidence type="ECO:0000259" key="4">
    <source>
        <dbReference type="Pfam" id="PF13100"/>
    </source>
</evidence>
<keyword evidence="1" id="KW-0998">Cell outer membrane</keyword>
<dbReference type="HOGENOM" id="CLU_014976_0_0_10"/>
<gene>
    <name evidence="5" type="ordered locus">Weevi_2087</name>
</gene>
<keyword evidence="1" id="KW-0472">Membrane</keyword>
<reference evidence="6" key="2">
    <citation type="journal article" date="2011" name="Stand. Genomic Sci.">
        <title>Complete genome sequence of Weeksella virosa type strain (9751T).</title>
        <authorList>
            <person name="Lang E."/>
            <person name="Teshima H."/>
            <person name="Lucas S."/>
            <person name="Lapidus A."/>
            <person name="Hammon N."/>
            <person name="Deshpande S."/>
            <person name="Nolan M."/>
            <person name="Cheng J."/>
            <person name="Pitluck S."/>
            <person name="Liolios K."/>
            <person name="Pagani I."/>
            <person name="Mikhailova N."/>
            <person name="Ivanova N."/>
            <person name="Mavromatis K."/>
            <person name="Pati A."/>
            <person name="Tapia R."/>
            <person name="Han C."/>
            <person name="Goodwin L."/>
            <person name="Chen A."/>
            <person name="Palaniappan K."/>
            <person name="Land M."/>
            <person name="Hauser L."/>
            <person name="Chang Y."/>
            <person name="Jeffries C."/>
            <person name="Brambilla E."/>
            <person name="Kopitz M."/>
            <person name="Rohde M."/>
            <person name="Goker M."/>
            <person name="Tindall B."/>
            <person name="Detter J."/>
            <person name="Woyke T."/>
            <person name="Bristow J."/>
            <person name="Eisen J."/>
            <person name="Markowitz V."/>
            <person name="Hugenholtz P."/>
            <person name="Klenk H."/>
            <person name="Kyrpides N."/>
        </authorList>
    </citation>
    <scope>NUCLEOTIDE SEQUENCE [LARGE SCALE GENOMIC DNA]</scope>
    <source>
        <strain evidence="6">ATCC 43766 / DSM 16922 / JCM 21250 / NBRC 16016 / NCTC 11634 / CL345/78</strain>
    </source>
</reference>
<proteinExistence type="predicted"/>
<dbReference type="GO" id="GO:1990351">
    <property type="term" value="C:transporter complex"/>
    <property type="evidence" value="ECO:0007669"/>
    <property type="project" value="TreeGrafter"/>
</dbReference>
<protein>
    <submittedName>
        <fullName evidence="5">OstA family protein</fullName>
    </submittedName>
</protein>
<dbReference type="EMBL" id="CP002455">
    <property type="protein sequence ID" value="ADX68761.1"/>
    <property type="molecule type" value="Genomic_DNA"/>
</dbReference>
<dbReference type="Proteomes" id="UP000008641">
    <property type="component" value="Chromosome"/>
</dbReference>
<evidence type="ECO:0000313" key="6">
    <source>
        <dbReference type="Proteomes" id="UP000008641"/>
    </source>
</evidence>
<dbReference type="InterPro" id="IPR005653">
    <property type="entry name" value="OstA-like_N"/>
</dbReference>
<accession>F0P233</accession>
<dbReference type="KEGG" id="wvi:Weevi_2087"/>
<evidence type="ECO:0000256" key="1">
    <source>
        <dbReference type="ARBA" id="ARBA00023237"/>
    </source>
</evidence>
<sequence length="554" mass="62994">MRIYSLFLWFFLFLSVGNALAQTPKNKEGKTKLKLIAADKLERDPDRFKGNQILTGNVQFDHKGTILTADSAVFYQKENFFVAWSRVRVVEQEKTISADYMEYDGNTTIAKAKGNARFTDPQNTITANEMDYNRTTEIAYARGDVVMINPNQRVETSAIEYNRKTSIAFSNTLTKVTGNDGSVIESSHIVYNTNTKASDFGSDVYITNKDYLIFSKNMSNNQTTGITTFRDQSKITNRKNPTQYIITRNGTFNKTSGEAFLYDRSQVFSEGKMLIGDTIFYNEKSGFGWAKGDILMDDPQEKRFIKGDYAEVYKALDSAFVTKNAYAVKAFEKDSFYVHADTLVAVRRKDSTSLVRAYHQARFYKSNINGKADSLVYNQQNGLLELLKDPIVWSGENQITGDVIYGYTNPKTEKIDSLHVVGAAFAIAKVDSLKDNEFNQVKGRKILAYYLDNQLDYVSVEGNAMGLSYMDEEDPKTKIKDRIGINHSTCGMIEADLVGRELHIVACRIQSNGKLYPEKEFPEELRYLQGFNWRGGERMLHWRDIFLSKPTTTK</sequence>
<dbReference type="InterPro" id="IPR050218">
    <property type="entry name" value="LptD"/>
</dbReference>
<dbReference type="Pfam" id="PF13100">
    <property type="entry name" value="OstA_2"/>
    <property type="match status" value="1"/>
</dbReference>
<keyword evidence="6" id="KW-1185">Reference proteome</keyword>
<dbReference type="eggNOG" id="COG1452">
    <property type="taxonomic scope" value="Bacteria"/>
</dbReference>
<dbReference type="OrthoDB" id="9805931at2"/>
<dbReference type="STRING" id="865938.Weevi_2087"/>
<dbReference type="AlphaFoldDB" id="F0P233"/>
<feature type="signal peptide" evidence="2">
    <location>
        <begin position="1"/>
        <end position="21"/>
    </location>
</feature>
<evidence type="ECO:0000256" key="2">
    <source>
        <dbReference type="SAM" id="SignalP"/>
    </source>
</evidence>
<dbReference type="Pfam" id="PF03968">
    <property type="entry name" value="LptD_N"/>
    <property type="match status" value="1"/>
</dbReference>
<reference evidence="5 6" key="1">
    <citation type="journal article" date="2011" name="Stand. Genomic Sci.">
        <title>Complete genome sequence of Weeksella virosa type strain (9751).</title>
        <authorList>
            <person name="Lang E."/>
            <person name="Teshima H."/>
            <person name="Lucas S."/>
            <person name="Lapidus A."/>
            <person name="Hammon N."/>
            <person name="Deshpande S."/>
            <person name="Nolan M."/>
            <person name="Cheng J.F."/>
            <person name="Pitluck S."/>
            <person name="Liolios K."/>
            <person name="Pagani I."/>
            <person name="Mikhailova N."/>
            <person name="Ivanova N."/>
            <person name="Mavromatis K."/>
            <person name="Pati A."/>
            <person name="Tapia R."/>
            <person name="Han C."/>
            <person name="Goodwin L."/>
            <person name="Chen A."/>
            <person name="Palaniappan K."/>
            <person name="Land M."/>
            <person name="Hauser L."/>
            <person name="Chang Y.J."/>
            <person name="Jeffries C.D."/>
            <person name="Brambilla E.M."/>
            <person name="Kopitz M."/>
            <person name="Rohde M."/>
            <person name="Goker M."/>
            <person name="Tindall B.J."/>
            <person name="Detter J.C."/>
            <person name="Woyke T."/>
            <person name="Bristow J."/>
            <person name="Eisen J.A."/>
            <person name="Markowitz V."/>
            <person name="Hugenholtz P."/>
            <person name="Klenk H.P."/>
            <person name="Kyrpides N.C."/>
        </authorList>
    </citation>
    <scope>NUCLEOTIDE SEQUENCE [LARGE SCALE GENOMIC DNA]</scope>
    <source>
        <strain evidence="6">ATCC 43766 / DSM 16922 / JCM 21250 / NBRC 16016 / NCTC 11634 / CL345/78</strain>
    </source>
</reference>
<feature type="domain" description="Organic solvent tolerance-like N-terminal" evidence="3">
    <location>
        <begin position="334"/>
        <end position="405"/>
    </location>
</feature>
<name>F0P233_WEEVC</name>
<keyword evidence="2" id="KW-0732">Signal</keyword>
<dbReference type="GO" id="GO:0009279">
    <property type="term" value="C:cell outer membrane"/>
    <property type="evidence" value="ECO:0007669"/>
    <property type="project" value="TreeGrafter"/>
</dbReference>
<evidence type="ECO:0000313" key="5">
    <source>
        <dbReference type="EMBL" id="ADX68761.1"/>
    </source>
</evidence>
<feature type="chain" id="PRO_5003257908" evidence="2">
    <location>
        <begin position="22"/>
        <end position="554"/>
    </location>
</feature>
<dbReference type="RefSeq" id="WP_013599149.1">
    <property type="nucleotide sequence ID" value="NC_015144.1"/>
</dbReference>
<dbReference type="PANTHER" id="PTHR30189:SF1">
    <property type="entry name" value="LPS-ASSEMBLY PROTEIN LPTD"/>
    <property type="match status" value="1"/>
</dbReference>
<organism evidence="5 6">
    <name type="scientific">Weeksella virosa (strain ATCC 43766 / DSM 16922 / JCM 21250 / CCUG 30538 / CDC 9751 / IAM 14551 / NBRC 16016 / NCTC 11634 / CL345/78)</name>
    <dbReference type="NCBI Taxonomy" id="865938"/>
    <lineage>
        <taxon>Bacteria</taxon>
        <taxon>Pseudomonadati</taxon>
        <taxon>Bacteroidota</taxon>
        <taxon>Flavobacteriia</taxon>
        <taxon>Flavobacteriales</taxon>
        <taxon>Weeksellaceae</taxon>
        <taxon>Weeksella</taxon>
    </lineage>
</organism>
<feature type="domain" description="Organic solvent tolerance-like N-terminal" evidence="4">
    <location>
        <begin position="30"/>
        <end position="172"/>
    </location>
</feature>
<evidence type="ECO:0000259" key="3">
    <source>
        <dbReference type="Pfam" id="PF03968"/>
    </source>
</evidence>